<dbReference type="Pfam" id="PF09380">
    <property type="entry name" value="FERM_C"/>
    <property type="match status" value="1"/>
</dbReference>
<dbReference type="SUPFAM" id="SSF47031">
    <property type="entry name" value="Second domain of FERM"/>
    <property type="match status" value="1"/>
</dbReference>
<dbReference type="Gene3D" id="2.30.29.30">
    <property type="entry name" value="Pleckstrin-homology domain (PH domain)/Phosphotyrosine-binding domain (PTB)"/>
    <property type="match status" value="1"/>
</dbReference>
<feature type="compositionally biased region" description="Low complexity" evidence="3">
    <location>
        <begin position="383"/>
        <end position="392"/>
    </location>
</feature>
<dbReference type="InterPro" id="IPR011993">
    <property type="entry name" value="PH-like_dom_sf"/>
</dbReference>
<evidence type="ECO:0000313" key="8">
    <source>
        <dbReference type="WBParaSite" id="DME_0000560901-mRNA-1"/>
    </source>
</evidence>
<proteinExistence type="predicted"/>
<feature type="region of interest" description="Disordered" evidence="3">
    <location>
        <begin position="359"/>
        <end position="392"/>
    </location>
</feature>
<dbReference type="EMBL" id="UYYG01000006">
    <property type="protein sequence ID" value="VDN50681.1"/>
    <property type="molecule type" value="Genomic_DNA"/>
</dbReference>
<dbReference type="SMART" id="SM00295">
    <property type="entry name" value="B41"/>
    <property type="match status" value="1"/>
</dbReference>
<sequence>MSNNLNRYITCQITFLDNTQHSFQIERHSKGQILLDKVFDYLELVEKDYFGLQFTSFVETNQIDAGIRVEDFEDTLRSSKCSTMNFQKWLDPTKSVRKQMLCPPFNLFFRVKFYVSDPVKLVEEYTRYHIFLQIKKDLYEGRLVCPENICTILASYAVQSEFGDYCPEEHGDHYLNDFKFIPNQDNNFLSKVVDLHKIRKGQTPAQAEFNFLEVAKTTELYGIELFNAKDEDGNSVNIGCCNRGIIIFRSNQQQNIFQWTTIMKLAFKKKLFSVYMKDEKSDDEIVRVFNMQNPEVCKVLWKNCIEHHTFFRLVAPPALPQKSFFNIGSRYRYSGKTEFQSIEEMKRRARVERSFQRFSKNPSRLTATNNGNGQYTQPAVTDNSSNVHSISSSYNTTKQQNTLLLLSLEAPNKMDMETISPKSKRDLIPILVEKQSSRKEVTSVDTVLR</sequence>
<reference evidence="8" key="1">
    <citation type="submission" date="2017-02" db="UniProtKB">
        <authorList>
            <consortium name="WormBaseParasite"/>
        </authorList>
    </citation>
    <scope>IDENTIFICATION</scope>
</reference>
<dbReference type="InterPro" id="IPR019749">
    <property type="entry name" value="Band_41_domain"/>
</dbReference>
<keyword evidence="7" id="KW-1185">Reference proteome</keyword>
<dbReference type="AlphaFoldDB" id="A0A0N4UE28"/>
<dbReference type="InterPro" id="IPR000299">
    <property type="entry name" value="FERM_domain"/>
</dbReference>
<evidence type="ECO:0000256" key="1">
    <source>
        <dbReference type="ARBA" id="ARBA00004496"/>
    </source>
</evidence>
<dbReference type="InterPro" id="IPR019747">
    <property type="entry name" value="FERM_CS"/>
</dbReference>
<dbReference type="InterPro" id="IPR029071">
    <property type="entry name" value="Ubiquitin-like_domsf"/>
</dbReference>
<dbReference type="GO" id="GO:0005856">
    <property type="term" value="C:cytoskeleton"/>
    <property type="evidence" value="ECO:0007669"/>
    <property type="project" value="TreeGrafter"/>
</dbReference>
<dbReference type="Proteomes" id="UP000038040">
    <property type="component" value="Unplaced"/>
</dbReference>
<dbReference type="CDD" id="cd14473">
    <property type="entry name" value="FERM_B-lobe"/>
    <property type="match status" value="1"/>
</dbReference>
<dbReference type="SMART" id="SM01196">
    <property type="entry name" value="FERM_C"/>
    <property type="match status" value="1"/>
</dbReference>
<evidence type="ECO:0000259" key="4">
    <source>
        <dbReference type="PROSITE" id="PS50057"/>
    </source>
</evidence>
<dbReference type="InterPro" id="IPR018979">
    <property type="entry name" value="FERM_N"/>
</dbReference>
<dbReference type="PRINTS" id="PR00935">
    <property type="entry name" value="BAND41"/>
</dbReference>
<dbReference type="Pfam" id="PF00373">
    <property type="entry name" value="FERM_M"/>
    <property type="match status" value="1"/>
</dbReference>
<feature type="domain" description="FERM" evidence="4">
    <location>
        <begin position="9"/>
        <end position="315"/>
    </location>
</feature>
<evidence type="ECO:0000256" key="3">
    <source>
        <dbReference type="SAM" id="MobiDB-lite"/>
    </source>
</evidence>
<dbReference type="Pfam" id="PF09379">
    <property type="entry name" value="FERM_N"/>
    <property type="match status" value="1"/>
</dbReference>
<dbReference type="PROSITE" id="PS00660">
    <property type="entry name" value="FERM_1"/>
    <property type="match status" value="1"/>
</dbReference>
<dbReference type="InterPro" id="IPR014352">
    <property type="entry name" value="FERM/acyl-CoA-bd_prot_sf"/>
</dbReference>
<dbReference type="WBParaSite" id="DME_0000560901-mRNA-1">
    <property type="protein sequence ID" value="DME_0000560901-mRNA-1"/>
    <property type="gene ID" value="DME_0000560901"/>
</dbReference>
<keyword evidence="2" id="KW-0963">Cytoplasm</keyword>
<dbReference type="SUPFAM" id="SSF50729">
    <property type="entry name" value="PH domain-like"/>
    <property type="match status" value="1"/>
</dbReference>
<dbReference type="GO" id="GO:0016020">
    <property type="term" value="C:membrane"/>
    <property type="evidence" value="ECO:0007669"/>
    <property type="project" value="UniProtKB-ARBA"/>
</dbReference>
<dbReference type="STRING" id="318479.A0A0N4UE28"/>
<dbReference type="PROSITE" id="PS50057">
    <property type="entry name" value="FERM_3"/>
    <property type="match status" value="1"/>
</dbReference>
<protein>
    <submittedName>
        <fullName evidence="8">FERM domain-containing protein</fullName>
    </submittedName>
</protein>
<name>A0A0N4UE28_DRAME</name>
<evidence type="ECO:0000313" key="7">
    <source>
        <dbReference type="Proteomes" id="UP000274756"/>
    </source>
</evidence>
<dbReference type="GO" id="GO:0031032">
    <property type="term" value="P:actomyosin structure organization"/>
    <property type="evidence" value="ECO:0007669"/>
    <property type="project" value="TreeGrafter"/>
</dbReference>
<evidence type="ECO:0000313" key="5">
    <source>
        <dbReference type="EMBL" id="VDN50681.1"/>
    </source>
</evidence>
<reference evidence="5 7" key="2">
    <citation type="submission" date="2018-11" db="EMBL/GenBank/DDBJ databases">
        <authorList>
            <consortium name="Pathogen Informatics"/>
        </authorList>
    </citation>
    <scope>NUCLEOTIDE SEQUENCE [LARGE SCALE GENOMIC DNA]</scope>
</reference>
<evidence type="ECO:0000256" key="2">
    <source>
        <dbReference type="ARBA" id="ARBA00022490"/>
    </source>
</evidence>
<evidence type="ECO:0000313" key="6">
    <source>
        <dbReference type="Proteomes" id="UP000038040"/>
    </source>
</evidence>
<dbReference type="FunFam" id="2.30.29.30:FF:000002">
    <property type="entry name" value="Band 4.1-like protein 5 isoform 1"/>
    <property type="match status" value="1"/>
</dbReference>
<organism evidence="6 8">
    <name type="scientific">Dracunculus medinensis</name>
    <name type="common">Guinea worm</name>
    <dbReference type="NCBI Taxonomy" id="318479"/>
    <lineage>
        <taxon>Eukaryota</taxon>
        <taxon>Metazoa</taxon>
        <taxon>Ecdysozoa</taxon>
        <taxon>Nematoda</taxon>
        <taxon>Chromadorea</taxon>
        <taxon>Rhabditida</taxon>
        <taxon>Spirurina</taxon>
        <taxon>Dracunculoidea</taxon>
        <taxon>Dracunculidae</taxon>
        <taxon>Dracunculus</taxon>
    </lineage>
</organism>
<dbReference type="SMART" id="SM01195">
    <property type="entry name" value="FA"/>
    <property type="match status" value="1"/>
</dbReference>
<dbReference type="OrthoDB" id="5854685at2759"/>
<gene>
    <name evidence="5" type="ORF">DME_LOCUS654</name>
</gene>
<dbReference type="GO" id="GO:0005737">
    <property type="term" value="C:cytoplasm"/>
    <property type="evidence" value="ECO:0007669"/>
    <property type="project" value="UniProtKB-SubCell"/>
</dbReference>
<dbReference type="InterPro" id="IPR018980">
    <property type="entry name" value="FERM_PH-like_C"/>
</dbReference>
<dbReference type="Proteomes" id="UP000274756">
    <property type="component" value="Unassembled WGS sequence"/>
</dbReference>
<dbReference type="SUPFAM" id="SSF54236">
    <property type="entry name" value="Ubiquitin-like"/>
    <property type="match status" value="1"/>
</dbReference>
<feature type="compositionally biased region" description="Polar residues" evidence="3">
    <location>
        <begin position="359"/>
        <end position="382"/>
    </location>
</feature>
<dbReference type="InterPro" id="IPR014847">
    <property type="entry name" value="FA"/>
</dbReference>
<dbReference type="InterPro" id="IPR019748">
    <property type="entry name" value="FERM_central"/>
</dbReference>
<dbReference type="Pfam" id="PF08736">
    <property type="entry name" value="FA"/>
    <property type="match status" value="1"/>
</dbReference>
<dbReference type="InterPro" id="IPR035963">
    <property type="entry name" value="FERM_2"/>
</dbReference>
<dbReference type="Gene3D" id="3.10.20.90">
    <property type="entry name" value="Phosphatidylinositol 3-kinase Catalytic Subunit, Chain A, domain 1"/>
    <property type="match status" value="1"/>
</dbReference>
<dbReference type="PANTHER" id="PTHR23280:SF27">
    <property type="entry name" value="TYROSINE-PROTEIN PHOSPHATASE NON-RECEPTOR TYPE"/>
    <property type="match status" value="1"/>
</dbReference>
<dbReference type="FunFam" id="1.20.80.10:FF:000003">
    <property type="entry name" value="Tyrosine-protein phosphatase non-receptor type 4"/>
    <property type="match status" value="1"/>
</dbReference>
<comment type="subcellular location">
    <subcellularLocation>
        <location evidence="1">Cytoplasm</location>
    </subcellularLocation>
</comment>
<dbReference type="PANTHER" id="PTHR23280">
    <property type="entry name" value="4.1 G PROTEIN"/>
    <property type="match status" value="1"/>
</dbReference>
<accession>A0A0N4UE28</accession>
<dbReference type="Gene3D" id="1.20.80.10">
    <property type="match status" value="1"/>
</dbReference>